<evidence type="ECO:0000313" key="2">
    <source>
        <dbReference type="Proteomes" id="UP001620626"/>
    </source>
</evidence>
<name>A0ABD2KFC2_9BILA</name>
<evidence type="ECO:0000313" key="1">
    <source>
        <dbReference type="EMBL" id="KAL3101548.1"/>
    </source>
</evidence>
<keyword evidence="2" id="KW-1185">Reference proteome</keyword>
<accession>A0ABD2KFC2</accession>
<comment type="caution">
    <text evidence="1">The sequence shown here is derived from an EMBL/GenBank/DDBJ whole genome shotgun (WGS) entry which is preliminary data.</text>
</comment>
<reference evidence="1 2" key="1">
    <citation type="submission" date="2024-10" db="EMBL/GenBank/DDBJ databases">
        <authorList>
            <person name="Kim D."/>
        </authorList>
    </citation>
    <scope>NUCLEOTIDE SEQUENCE [LARGE SCALE GENOMIC DNA]</scope>
    <source>
        <strain evidence="1">BH-2024</strain>
    </source>
</reference>
<gene>
    <name evidence="1" type="ORF">niasHT_023068</name>
</gene>
<sequence>MKSRKEKTVQLKLEVPQPPSLPKEFELKNVFGISPNPLRQKNCTKDIQSQNADVKQQQQQQQQQYDDLEMQFMIQSTIGMLNEFED</sequence>
<protein>
    <submittedName>
        <fullName evidence="1">Uncharacterized protein</fullName>
    </submittedName>
</protein>
<proteinExistence type="predicted"/>
<organism evidence="1 2">
    <name type="scientific">Heterodera trifolii</name>
    <dbReference type="NCBI Taxonomy" id="157864"/>
    <lineage>
        <taxon>Eukaryota</taxon>
        <taxon>Metazoa</taxon>
        <taxon>Ecdysozoa</taxon>
        <taxon>Nematoda</taxon>
        <taxon>Chromadorea</taxon>
        <taxon>Rhabditida</taxon>
        <taxon>Tylenchina</taxon>
        <taxon>Tylenchomorpha</taxon>
        <taxon>Tylenchoidea</taxon>
        <taxon>Heteroderidae</taxon>
        <taxon>Heteroderinae</taxon>
        <taxon>Heterodera</taxon>
    </lineage>
</organism>
<dbReference type="Proteomes" id="UP001620626">
    <property type="component" value="Unassembled WGS sequence"/>
</dbReference>
<dbReference type="EMBL" id="JBICBT010000775">
    <property type="protein sequence ID" value="KAL3101548.1"/>
    <property type="molecule type" value="Genomic_DNA"/>
</dbReference>
<dbReference type="AlphaFoldDB" id="A0ABD2KFC2"/>